<dbReference type="Gene3D" id="3.40.50.300">
    <property type="entry name" value="P-loop containing nucleotide triphosphate hydrolases"/>
    <property type="match status" value="2"/>
</dbReference>
<protein>
    <recommendedName>
        <fullName evidence="1">ATPase dynein-related AAA domain-containing protein</fullName>
    </recommendedName>
</protein>
<dbReference type="Pfam" id="PF07728">
    <property type="entry name" value="AAA_5"/>
    <property type="match status" value="1"/>
</dbReference>
<dbReference type="GO" id="GO:0016887">
    <property type="term" value="F:ATP hydrolysis activity"/>
    <property type="evidence" value="ECO:0007669"/>
    <property type="project" value="InterPro"/>
</dbReference>
<comment type="caution">
    <text evidence="2">The sequence shown here is derived from an EMBL/GenBank/DDBJ whole genome shotgun (WGS) entry which is preliminary data.</text>
</comment>
<dbReference type="SUPFAM" id="SSF52540">
    <property type="entry name" value="P-loop containing nucleoside triphosphate hydrolases"/>
    <property type="match status" value="1"/>
</dbReference>
<evidence type="ECO:0000313" key="3">
    <source>
        <dbReference type="Proteomes" id="UP000326509"/>
    </source>
</evidence>
<dbReference type="RefSeq" id="WP_151672229.1">
    <property type="nucleotide sequence ID" value="NZ_BKCG01000001.1"/>
</dbReference>
<evidence type="ECO:0000313" key="2">
    <source>
        <dbReference type="EMBL" id="GER58136.1"/>
    </source>
</evidence>
<dbReference type="PANTHER" id="PTHR37291:SF1">
    <property type="entry name" value="TYPE IV METHYL-DIRECTED RESTRICTION ENZYME ECOKMCRB SUBUNIT"/>
    <property type="match status" value="1"/>
</dbReference>
<keyword evidence="3" id="KW-1185">Reference proteome</keyword>
<name>A0A5J4IU53_9FLAO</name>
<dbReference type="EMBL" id="BKCG01000001">
    <property type="protein sequence ID" value="GER58136.1"/>
    <property type="molecule type" value="Genomic_DNA"/>
</dbReference>
<sequence length="922" mass="106601">MAEKQLQKITASAFFKLITKEDIQEAYSHITNNTISLKQSTKYSVLVNNMPFPPKDFIRVIANLKNYSIDEGTLFGGQTNKPFEALGYKVVNNQDYPFFNASILQPQIRKYQNAIDTTDWLKIHESYKFNFIKWLEDNIDFENDTNEAIKSKIEESQQQAFSPNSNTKGVNFIQTITRYQDDYITIEDIEKLRHIIANEVHESKENLTLSFGSFPKTSAYLCLFAPNRFMAYDGESIPAYEYLSKGSTNTNTAPKRNYKAFQFYQTFYKNIKEHLKESHLNTTAFTDLLQVETLTELHWNFITQDFLLYITRQIMNAKVPAYYCVGFHFYGENPTNQLPTFIENNIWINGYDDKFVNVVNEVPIGSLIAAKTSYTMNEDDKTISVLEVHCIGEVSGNSKDGKHLNVDWQKNFKSFILKRKGGYRSTISKVHNQTNIDAIFYKNDTDEELIEDENKETQQYTLNQILYGPPGTGKTYKTKKLAVEIIENQEYSDAPEDREIILEKYSKYVESENIHFTTFHQSMSYEDFIEGIKPTLNEDEEKELSYEIQDGIFKSICNQAKKNKNSIKKDTGTILQIEPFDTAWNYLVEYITEKLSNTEVPTFNTLTHKQVNAVGITDKGNLLFKPSAGSDLEYIISYNRTKKLFNAFPDLSLINNIDKEFRQVIGGSNSTAYWSVLNYLHHWIEENQDKIVIEEITDIPTKNQNYVLIIDEINRGNVSAIFGELITLIETDKRTGENEAISITLPYSKTKFSVPNNVFIIGTMNTADRSVEALDTALRRRFSFEEIAPNPQLLIGLNYKEVDLEKLLYAINQRIEILVDKDHQIGHSYFFSINNFDDLKLVFKDKIIPLLEEYFYGDFGKIGLVLGENFIEQQNVKNKSILAPFKNYDDLDFVADKKIFKLKPIDNMEVLDFISIYQKAES</sequence>
<accession>A0A5J4IU53</accession>
<dbReference type="InterPro" id="IPR027417">
    <property type="entry name" value="P-loop_NTPase"/>
</dbReference>
<dbReference type="GO" id="GO:0005524">
    <property type="term" value="F:ATP binding"/>
    <property type="evidence" value="ECO:0007669"/>
    <property type="project" value="InterPro"/>
</dbReference>
<dbReference type="OrthoDB" id="9781481at2"/>
<feature type="domain" description="ATPase dynein-related AAA" evidence="1">
    <location>
        <begin position="704"/>
        <end position="782"/>
    </location>
</feature>
<dbReference type="PANTHER" id="PTHR37291">
    <property type="entry name" value="5-METHYLCYTOSINE-SPECIFIC RESTRICTION ENZYME B"/>
    <property type="match status" value="1"/>
</dbReference>
<evidence type="ECO:0000259" key="1">
    <source>
        <dbReference type="Pfam" id="PF07728"/>
    </source>
</evidence>
<dbReference type="Proteomes" id="UP000326509">
    <property type="component" value="Unassembled WGS sequence"/>
</dbReference>
<gene>
    <name evidence="2" type="ORF">ULMA_02440</name>
</gene>
<dbReference type="InterPro" id="IPR052934">
    <property type="entry name" value="Methyl-DNA_Rec/Restrict_Enz"/>
</dbReference>
<dbReference type="InterPro" id="IPR011704">
    <property type="entry name" value="ATPase_dyneun-rel_AAA"/>
</dbReference>
<proteinExistence type="predicted"/>
<organism evidence="2 3">
    <name type="scientific">Patiriisocius marinus</name>
    <dbReference type="NCBI Taxonomy" id="1397112"/>
    <lineage>
        <taxon>Bacteria</taxon>
        <taxon>Pseudomonadati</taxon>
        <taxon>Bacteroidota</taxon>
        <taxon>Flavobacteriia</taxon>
        <taxon>Flavobacteriales</taxon>
        <taxon>Flavobacteriaceae</taxon>
        <taxon>Patiriisocius</taxon>
    </lineage>
</organism>
<reference evidence="2 3" key="1">
    <citation type="submission" date="2019-08" db="EMBL/GenBank/DDBJ databases">
        <title>Draft genome sequence of Ulvibacter marinus type strain NBRC 109484.</title>
        <authorList>
            <person name="Kawano K."/>
            <person name="Ushijima N."/>
            <person name="Kihara M."/>
            <person name="Itoh H."/>
        </authorList>
    </citation>
    <scope>NUCLEOTIDE SEQUENCE [LARGE SCALE GENOMIC DNA]</scope>
    <source>
        <strain evidence="2 3">NBRC 109484</strain>
    </source>
</reference>
<dbReference type="AlphaFoldDB" id="A0A5J4IU53"/>